<protein>
    <recommendedName>
        <fullName evidence="13">Retroviral polymerase SH3-like domain-containing protein</fullName>
    </recommendedName>
</protein>
<evidence type="ECO:0000256" key="3">
    <source>
        <dbReference type="ARBA" id="ARBA00022723"/>
    </source>
</evidence>
<keyword evidence="4" id="KW-0255">Endonuclease</keyword>
<evidence type="ECO:0000313" key="15">
    <source>
        <dbReference type="Proteomes" id="UP000481288"/>
    </source>
</evidence>
<keyword evidence="11" id="KW-0233">DNA recombination</keyword>
<dbReference type="PANTHER" id="PTHR42648">
    <property type="entry name" value="TRANSPOSASE, PUTATIVE-RELATED"/>
    <property type="match status" value="1"/>
</dbReference>
<keyword evidence="10" id="KW-0238">DNA-binding</keyword>
<keyword evidence="15" id="KW-1185">Reference proteome</keyword>
<feature type="compositionally biased region" description="Low complexity" evidence="12">
    <location>
        <begin position="265"/>
        <end position="278"/>
    </location>
</feature>
<dbReference type="GO" id="GO:0003677">
    <property type="term" value="F:DNA binding"/>
    <property type="evidence" value="ECO:0007669"/>
    <property type="project" value="UniProtKB-KW"/>
</dbReference>
<evidence type="ECO:0000256" key="5">
    <source>
        <dbReference type="ARBA" id="ARBA00022801"/>
    </source>
</evidence>
<keyword evidence="7" id="KW-0229">DNA integration</keyword>
<dbReference type="GO" id="GO:0003964">
    <property type="term" value="F:RNA-directed DNA polymerase activity"/>
    <property type="evidence" value="ECO:0007669"/>
    <property type="project" value="UniProtKB-KW"/>
</dbReference>
<dbReference type="EMBL" id="QGMG01002355">
    <property type="protein sequence ID" value="TVY37905.1"/>
    <property type="molecule type" value="Genomic_DNA"/>
</dbReference>
<evidence type="ECO:0000256" key="8">
    <source>
        <dbReference type="ARBA" id="ARBA00022918"/>
    </source>
</evidence>
<keyword evidence="9" id="KW-0239">DNA-directed DNA polymerase</keyword>
<keyword evidence="9" id="KW-0808">Transferase</keyword>
<accession>A0A7D8YX11</accession>
<sequence>MLVDFNELEPIVYYTKPKDNKLDLYHKRLNHLNKDILLKTIDNTSGLSLGNNKASNNSISDCEPCFIGKFYNIGSKNPISTAPILSVYNIDIAGPIRPLGPKGEKYFMTITNRGSRGAWVFPIKYKGDAYSILFPKAQIKALKLDNAKEFKSNKTPFEALTDKKPNIGYIKILGLLVYILVLKETRKYGKLSEKGNKGILIGFESANNFLVYLPIENKVISTKNLIIKEDLVYTNEYNKSDNNNYLELLELSYSEDNTNLGGAKTSDPPSSSNNNYNNSPTSYAYITSKIEDNSPKENSLDKPKLYNEAKNSIYKDFWSKAEAKEIKTLESNKAWELAYKLKDFSDYYEFKARFVAKGFEQLYGIDYIDTFAAVIKQLA</sequence>
<dbReference type="GO" id="GO:0003887">
    <property type="term" value="F:DNA-directed DNA polymerase activity"/>
    <property type="evidence" value="ECO:0007669"/>
    <property type="project" value="UniProtKB-KW"/>
</dbReference>
<keyword evidence="5" id="KW-0378">Hydrolase</keyword>
<gene>
    <name evidence="14" type="ORF">LCER1_G008957</name>
</gene>
<dbReference type="Proteomes" id="UP000481288">
    <property type="component" value="Unassembled WGS sequence"/>
</dbReference>
<feature type="domain" description="Retroviral polymerase SH3-like" evidence="13">
    <location>
        <begin position="176"/>
        <end position="238"/>
    </location>
</feature>
<keyword evidence="8" id="KW-0695">RNA-directed DNA polymerase</keyword>
<evidence type="ECO:0000256" key="11">
    <source>
        <dbReference type="ARBA" id="ARBA00023172"/>
    </source>
</evidence>
<feature type="region of interest" description="Disordered" evidence="12">
    <location>
        <begin position="259"/>
        <end position="278"/>
    </location>
</feature>
<evidence type="ECO:0000256" key="9">
    <source>
        <dbReference type="ARBA" id="ARBA00022932"/>
    </source>
</evidence>
<dbReference type="GO" id="GO:0006310">
    <property type="term" value="P:DNA recombination"/>
    <property type="evidence" value="ECO:0007669"/>
    <property type="project" value="UniProtKB-KW"/>
</dbReference>
<evidence type="ECO:0000256" key="10">
    <source>
        <dbReference type="ARBA" id="ARBA00023125"/>
    </source>
</evidence>
<dbReference type="GO" id="GO:0046872">
    <property type="term" value="F:metal ion binding"/>
    <property type="evidence" value="ECO:0007669"/>
    <property type="project" value="UniProtKB-KW"/>
</dbReference>
<dbReference type="Pfam" id="PF25597">
    <property type="entry name" value="SH3_retrovirus"/>
    <property type="match status" value="1"/>
</dbReference>
<dbReference type="GO" id="GO:0016787">
    <property type="term" value="F:hydrolase activity"/>
    <property type="evidence" value="ECO:0007669"/>
    <property type="project" value="UniProtKB-KW"/>
</dbReference>
<keyword evidence="2" id="KW-0540">Nuclease</keyword>
<keyword evidence="1" id="KW-0548">Nucleotidyltransferase</keyword>
<proteinExistence type="predicted"/>
<keyword evidence="3" id="KW-0479">Metal-binding</keyword>
<dbReference type="AlphaFoldDB" id="A0A7D8YX11"/>
<dbReference type="GO" id="GO:0004519">
    <property type="term" value="F:endonuclease activity"/>
    <property type="evidence" value="ECO:0007669"/>
    <property type="project" value="UniProtKB-KW"/>
</dbReference>
<evidence type="ECO:0000313" key="14">
    <source>
        <dbReference type="EMBL" id="TVY37905.1"/>
    </source>
</evidence>
<evidence type="ECO:0000256" key="1">
    <source>
        <dbReference type="ARBA" id="ARBA00022695"/>
    </source>
</evidence>
<evidence type="ECO:0000256" key="4">
    <source>
        <dbReference type="ARBA" id="ARBA00022759"/>
    </source>
</evidence>
<organism evidence="14 15">
    <name type="scientific">Lachnellula cervina</name>
    <dbReference type="NCBI Taxonomy" id="1316786"/>
    <lineage>
        <taxon>Eukaryota</taxon>
        <taxon>Fungi</taxon>
        <taxon>Dikarya</taxon>
        <taxon>Ascomycota</taxon>
        <taxon>Pezizomycotina</taxon>
        <taxon>Leotiomycetes</taxon>
        <taxon>Helotiales</taxon>
        <taxon>Lachnaceae</taxon>
        <taxon>Lachnellula</taxon>
    </lineage>
</organism>
<comment type="caution">
    <text evidence="14">The sequence shown here is derived from an EMBL/GenBank/DDBJ whole genome shotgun (WGS) entry which is preliminary data.</text>
</comment>
<evidence type="ECO:0000256" key="6">
    <source>
        <dbReference type="ARBA" id="ARBA00022842"/>
    </source>
</evidence>
<dbReference type="GO" id="GO:0015074">
    <property type="term" value="P:DNA integration"/>
    <property type="evidence" value="ECO:0007669"/>
    <property type="project" value="UniProtKB-KW"/>
</dbReference>
<dbReference type="InterPro" id="IPR057670">
    <property type="entry name" value="SH3_retrovirus"/>
</dbReference>
<evidence type="ECO:0000256" key="12">
    <source>
        <dbReference type="SAM" id="MobiDB-lite"/>
    </source>
</evidence>
<keyword evidence="6" id="KW-0460">Magnesium</keyword>
<evidence type="ECO:0000259" key="13">
    <source>
        <dbReference type="Pfam" id="PF25597"/>
    </source>
</evidence>
<dbReference type="InterPro" id="IPR039537">
    <property type="entry name" value="Retrotran_Ty1/copia-like"/>
</dbReference>
<dbReference type="OrthoDB" id="413361at2759"/>
<dbReference type="PANTHER" id="PTHR42648:SF11">
    <property type="entry name" value="TRANSPOSON TY4-P GAG-POL POLYPROTEIN"/>
    <property type="match status" value="1"/>
</dbReference>
<evidence type="ECO:0000256" key="7">
    <source>
        <dbReference type="ARBA" id="ARBA00022908"/>
    </source>
</evidence>
<reference evidence="14 15" key="1">
    <citation type="submission" date="2018-05" db="EMBL/GenBank/DDBJ databases">
        <title>Whole genome sequencing for identification of molecular markers to develop diagnostic detection tools for the regulated plant pathogen Lachnellula willkommii.</title>
        <authorList>
            <person name="Giroux E."/>
            <person name="Bilodeau G."/>
        </authorList>
    </citation>
    <scope>NUCLEOTIDE SEQUENCE [LARGE SCALE GENOMIC DNA]</scope>
    <source>
        <strain evidence="14 15">CBS 625.97</strain>
    </source>
</reference>
<name>A0A7D8YX11_9HELO</name>
<evidence type="ECO:0000256" key="2">
    <source>
        <dbReference type="ARBA" id="ARBA00022722"/>
    </source>
</evidence>